<accession>A0A1G9UL23</accession>
<dbReference type="InterPro" id="IPR001173">
    <property type="entry name" value="Glyco_trans_2-like"/>
</dbReference>
<name>A0A1G9UL23_9BACL</name>
<keyword evidence="2" id="KW-0808">Transferase</keyword>
<keyword evidence="3" id="KW-1185">Reference proteome</keyword>
<dbReference type="EMBL" id="FNHW01000001">
    <property type="protein sequence ID" value="SDM60598.1"/>
    <property type="molecule type" value="Genomic_DNA"/>
</dbReference>
<dbReference type="InterPro" id="IPR029044">
    <property type="entry name" value="Nucleotide-diphossugar_trans"/>
</dbReference>
<proteinExistence type="predicted"/>
<reference evidence="3" key="1">
    <citation type="submission" date="2016-10" db="EMBL/GenBank/DDBJ databases">
        <authorList>
            <person name="Varghese N."/>
            <person name="Submissions S."/>
        </authorList>
    </citation>
    <scope>NUCLEOTIDE SEQUENCE [LARGE SCALE GENOMIC DNA]</scope>
    <source>
        <strain evidence="3">CGMCC 1.6854</strain>
    </source>
</reference>
<protein>
    <submittedName>
        <fullName evidence="2">Glycosyl transferase family 2</fullName>
    </submittedName>
</protein>
<sequence length="240" mass="27549">MVSVITCTIRDSCMEEVFLNFDRQQDVEKELIIILNKDNMDAEKWKQRAADSSSISIYQLPSTITLGECLNFGVEKAKYSYIAKFDDDDYYSPYYLTHSLQDLRDSKASVVGKTSIFMYFKDQGLLTEFNPNKFGGAVANNEGTYNKHLLMGGTLVFKKEIFKTVKFSSTNIAEDAAFCKSCIENGIRVYSATKDNYVYLRSYEPDSHTWRIKNDTILKFCTVIAKTDDYRPFITKKPIL</sequence>
<evidence type="ECO:0000313" key="3">
    <source>
        <dbReference type="Proteomes" id="UP000199544"/>
    </source>
</evidence>
<dbReference type="Pfam" id="PF00535">
    <property type="entry name" value="Glycos_transf_2"/>
    <property type="match status" value="1"/>
</dbReference>
<dbReference type="AlphaFoldDB" id="A0A1G9UL23"/>
<evidence type="ECO:0000313" key="2">
    <source>
        <dbReference type="EMBL" id="SDM60598.1"/>
    </source>
</evidence>
<evidence type="ECO:0000259" key="1">
    <source>
        <dbReference type="Pfam" id="PF00535"/>
    </source>
</evidence>
<dbReference type="STRING" id="459525.SAMN04488137_0991"/>
<dbReference type="SUPFAM" id="SSF53448">
    <property type="entry name" value="Nucleotide-diphospho-sugar transferases"/>
    <property type="match status" value="1"/>
</dbReference>
<gene>
    <name evidence="2" type="ORF">SAMN04488137_0991</name>
</gene>
<organism evidence="2 3">
    <name type="scientific">Fictibacillus solisalsi</name>
    <dbReference type="NCBI Taxonomy" id="459525"/>
    <lineage>
        <taxon>Bacteria</taxon>
        <taxon>Bacillati</taxon>
        <taxon>Bacillota</taxon>
        <taxon>Bacilli</taxon>
        <taxon>Bacillales</taxon>
        <taxon>Fictibacillaceae</taxon>
        <taxon>Fictibacillus</taxon>
    </lineage>
</organism>
<dbReference type="Gene3D" id="3.90.550.10">
    <property type="entry name" value="Spore Coat Polysaccharide Biosynthesis Protein SpsA, Chain A"/>
    <property type="match status" value="1"/>
</dbReference>
<feature type="domain" description="Glycosyltransferase 2-like" evidence="1">
    <location>
        <begin position="16"/>
        <end position="164"/>
    </location>
</feature>
<dbReference type="GO" id="GO:0016740">
    <property type="term" value="F:transferase activity"/>
    <property type="evidence" value="ECO:0007669"/>
    <property type="project" value="UniProtKB-KW"/>
</dbReference>
<dbReference type="RefSeq" id="WP_170834231.1">
    <property type="nucleotide sequence ID" value="NZ_FNHW01000001.1"/>
</dbReference>
<dbReference type="Proteomes" id="UP000199544">
    <property type="component" value="Unassembled WGS sequence"/>
</dbReference>